<evidence type="ECO:0000256" key="1">
    <source>
        <dbReference type="ARBA" id="ARBA00004651"/>
    </source>
</evidence>
<evidence type="ECO:0000256" key="6">
    <source>
        <dbReference type="ARBA" id="ARBA00022989"/>
    </source>
</evidence>
<feature type="transmembrane region" description="Helical" evidence="8">
    <location>
        <begin position="6"/>
        <end position="22"/>
    </location>
</feature>
<feature type="transmembrane region" description="Helical" evidence="8">
    <location>
        <begin position="286"/>
        <end position="309"/>
    </location>
</feature>
<feature type="transmembrane region" description="Helical" evidence="8">
    <location>
        <begin position="226"/>
        <end position="250"/>
    </location>
</feature>
<evidence type="ECO:0000313" key="9">
    <source>
        <dbReference type="EMBL" id="EFK95655.1"/>
    </source>
</evidence>
<dbReference type="Pfam" id="PF03547">
    <property type="entry name" value="Mem_trans"/>
    <property type="match status" value="1"/>
</dbReference>
<feature type="transmembrane region" description="Helical" evidence="8">
    <location>
        <begin position="256"/>
        <end position="277"/>
    </location>
</feature>
<comment type="subcellular location">
    <subcellularLocation>
        <location evidence="1">Cell membrane</location>
        <topology evidence="1">Multi-pass membrane protein</topology>
    </subcellularLocation>
</comment>
<name>D9PLB0_9ZZZZ</name>
<dbReference type="InterPro" id="IPR038770">
    <property type="entry name" value="Na+/solute_symporter_sf"/>
</dbReference>
<evidence type="ECO:0000256" key="2">
    <source>
        <dbReference type="ARBA" id="ARBA00010145"/>
    </source>
</evidence>
<feature type="transmembrane region" description="Helical" evidence="8">
    <location>
        <begin position="166"/>
        <end position="186"/>
    </location>
</feature>
<gene>
    <name evidence="9" type="ORF">LDC_2333</name>
</gene>
<comment type="similarity">
    <text evidence="2">Belongs to the auxin efflux carrier (TC 2.A.69) family.</text>
</comment>
<feature type="transmembrane region" description="Helical" evidence="8">
    <location>
        <begin position="34"/>
        <end position="53"/>
    </location>
</feature>
<evidence type="ECO:0000256" key="4">
    <source>
        <dbReference type="ARBA" id="ARBA00022475"/>
    </source>
</evidence>
<keyword evidence="3" id="KW-0813">Transport</keyword>
<dbReference type="GO" id="GO:0055085">
    <property type="term" value="P:transmembrane transport"/>
    <property type="evidence" value="ECO:0007669"/>
    <property type="project" value="InterPro"/>
</dbReference>
<dbReference type="EMBL" id="ADZX01000706">
    <property type="protein sequence ID" value="EFK95655.1"/>
    <property type="molecule type" value="Genomic_DNA"/>
</dbReference>
<evidence type="ECO:0000256" key="8">
    <source>
        <dbReference type="SAM" id="Phobius"/>
    </source>
</evidence>
<reference evidence="9" key="2">
    <citation type="journal article" date="2011" name="Microb. Ecol.">
        <title>Taxonomic and Functional Metagenomic Profiling of the Microbial Community in the Anoxic Sediment of a Sub-saline Shallow Lake (Laguna de Carrizo, Central Spain).</title>
        <authorList>
            <person name="Ferrer M."/>
            <person name="Guazzaroni M.E."/>
            <person name="Richter M."/>
            <person name="Garcia-Salamanca A."/>
            <person name="Yarza P."/>
            <person name="Suarez-Suarez A."/>
            <person name="Solano J."/>
            <person name="Alcaide M."/>
            <person name="van Dillewijn P."/>
            <person name="Molina-Henares M.A."/>
            <person name="Lopez-Cortes N."/>
            <person name="Al-Ramahi Y."/>
            <person name="Guerrero C."/>
            <person name="Acosta A."/>
            <person name="de Eugenio L.I."/>
            <person name="Martinez V."/>
            <person name="Marques S."/>
            <person name="Rojo F."/>
            <person name="Santero E."/>
            <person name="Genilloud O."/>
            <person name="Perez-Perez J."/>
            <person name="Rossello-Mora R."/>
            <person name="Ramos J.L."/>
        </authorList>
    </citation>
    <scope>NUCLEOTIDE SEQUENCE</scope>
</reference>
<dbReference type="AlphaFoldDB" id="D9PLB0"/>
<proteinExistence type="inferred from homology"/>
<keyword evidence="7 8" id="KW-0472">Membrane</keyword>
<accession>D9PLB0</accession>
<dbReference type="PANTHER" id="PTHR36838">
    <property type="entry name" value="AUXIN EFFLUX CARRIER FAMILY PROTEIN"/>
    <property type="match status" value="1"/>
</dbReference>
<sequence>MHTLIYSVLPVFIIVGLGYVARKLQFFKARWIDALIGYVYYVALPALIVTSIVNLNFENNNIGSVLVWNIVFLIISAILCLFFMKLVRIKKKDRAVFFLAAIVSNTIYLGIPLTTSVLDVDFGSSGYALLVLIGVIQLMGSIFIALVVNEFLFVGNKNVRSIATRLAKNPLVIAIAAGVLFAILPVPDAMSDVAMTPLVMLAASASPVALFVLGTYLYGHAFKASIYEITMVTVWKLAFAPLLAYAVVIFMQPTDFVANGMIIFASMPTAVTALIIAKSYKFNTDFIAATILVGTVISILTISGIIIALGL</sequence>
<dbReference type="PANTHER" id="PTHR36838:SF3">
    <property type="entry name" value="TRANSPORTER AUXIN EFFLUX CARRIER EC FAMILY"/>
    <property type="match status" value="1"/>
</dbReference>
<evidence type="ECO:0000256" key="5">
    <source>
        <dbReference type="ARBA" id="ARBA00022692"/>
    </source>
</evidence>
<organism evidence="9">
    <name type="scientific">sediment metagenome</name>
    <dbReference type="NCBI Taxonomy" id="749907"/>
    <lineage>
        <taxon>unclassified sequences</taxon>
        <taxon>metagenomes</taxon>
        <taxon>ecological metagenomes</taxon>
    </lineage>
</organism>
<comment type="caution">
    <text evidence="9">The sequence shown here is derived from an EMBL/GenBank/DDBJ whole genome shotgun (WGS) entry which is preliminary data.</text>
</comment>
<dbReference type="InterPro" id="IPR004776">
    <property type="entry name" value="Mem_transp_PIN-like"/>
</dbReference>
<protein>
    <submittedName>
        <fullName evidence="9">Auxin efflux carrier</fullName>
    </submittedName>
</protein>
<dbReference type="GO" id="GO:0005886">
    <property type="term" value="C:plasma membrane"/>
    <property type="evidence" value="ECO:0007669"/>
    <property type="project" value="UniProtKB-SubCell"/>
</dbReference>
<dbReference type="Gene3D" id="1.20.1530.20">
    <property type="match status" value="1"/>
</dbReference>
<keyword evidence="5 8" id="KW-0812">Transmembrane</keyword>
<reference evidence="9" key="1">
    <citation type="submission" date="2010-07" db="EMBL/GenBank/DDBJ databases">
        <authorList>
            <consortium name="CONSOLIDER consortium CSD2007-00005"/>
            <person name="Guazzaroni M.-E."/>
            <person name="Richter M."/>
            <person name="Garcia-Salamanca A."/>
            <person name="Yarza P."/>
            <person name="Ferrer M."/>
        </authorList>
    </citation>
    <scope>NUCLEOTIDE SEQUENCE</scope>
</reference>
<evidence type="ECO:0000256" key="7">
    <source>
        <dbReference type="ARBA" id="ARBA00023136"/>
    </source>
</evidence>
<feature type="transmembrane region" description="Helical" evidence="8">
    <location>
        <begin position="127"/>
        <end position="154"/>
    </location>
</feature>
<evidence type="ECO:0000256" key="3">
    <source>
        <dbReference type="ARBA" id="ARBA00022448"/>
    </source>
</evidence>
<feature type="transmembrane region" description="Helical" evidence="8">
    <location>
        <begin position="65"/>
        <end position="84"/>
    </location>
</feature>
<feature type="transmembrane region" description="Helical" evidence="8">
    <location>
        <begin position="198"/>
        <end position="219"/>
    </location>
</feature>
<feature type="transmembrane region" description="Helical" evidence="8">
    <location>
        <begin position="96"/>
        <end position="115"/>
    </location>
</feature>
<keyword evidence="4" id="KW-1003">Cell membrane</keyword>
<keyword evidence="6 8" id="KW-1133">Transmembrane helix</keyword>